<reference evidence="2 3" key="1">
    <citation type="submission" date="2018-08" db="EMBL/GenBank/DDBJ databases">
        <title>The reduced genetic potential of extracellular carbohydrate catabolism in Euzebyella marina RN62, a Flavobacteriia bacterium isolated from the hadal water.</title>
        <authorList>
            <person name="Xue C."/>
        </authorList>
    </citation>
    <scope>NUCLEOTIDE SEQUENCE [LARGE SCALE GENOMIC DNA]</scope>
    <source>
        <strain evidence="2 3">RN62</strain>
    </source>
</reference>
<dbReference type="Proteomes" id="UP000276309">
    <property type="component" value="Chromosome"/>
</dbReference>
<gene>
    <name evidence="2" type="ORF">D1013_13610</name>
</gene>
<dbReference type="AlphaFoldDB" id="A0A3G2L7W3"/>
<dbReference type="Pfam" id="PF13521">
    <property type="entry name" value="AAA_28"/>
    <property type="match status" value="1"/>
</dbReference>
<protein>
    <submittedName>
        <fullName evidence="2">ATPase</fullName>
    </submittedName>
</protein>
<dbReference type="Gene3D" id="3.40.50.300">
    <property type="entry name" value="P-loop containing nucleotide triphosphate hydrolases"/>
    <property type="match status" value="1"/>
</dbReference>
<evidence type="ECO:0000259" key="1">
    <source>
        <dbReference type="Pfam" id="PF13521"/>
    </source>
</evidence>
<sequence length="187" mass="21608">MNLTKVVITGGPSTGKTSVIESLEQKGYPCVHELIRTMTAAEKNAGEENDFTTNPIVSVKDPKKFNQMLLDGRIEQYHTPFDADSPVAFFDRGIPDVHSYMNCFGQSYDKAFEQPCYDYRYEHVLLMPPWEEIYAVDNERFETYEESVNIFESLKKTYTHFGYQVELIPKASIDERTDFILDFLNLT</sequence>
<dbReference type="SUPFAM" id="SSF52540">
    <property type="entry name" value="P-loop containing nucleoside triphosphate hydrolases"/>
    <property type="match status" value="1"/>
</dbReference>
<proteinExistence type="predicted"/>
<feature type="domain" description="NadR/Ttd14 AAA" evidence="1">
    <location>
        <begin position="5"/>
        <end position="176"/>
    </location>
</feature>
<evidence type="ECO:0000313" key="3">
    <source>
        <dbReference type="Proteomes" id="UP000276309"/>
    </source>
</evidence>
<dbReference type="InterPro" id="IPR027417">
    <property type="entry name" value="P-loop_NTPase"/>
</dbReference>
<dbReference type="OrthoDB" id="5638848at2"/>
<dbReference type="KEGG" id="emar:D1013_13610"/>
<dbReference type="EMBL" id="CP032050">
    <property type="protein sequence ID" value="AYN68340.1"/>
    <property type="molecule type" value="Genomic_DNA"/>
</dbReference>
<evidence type="ECO:0000313" key="2">
    <source>
        <dbReference type="EMBL" id="AYN68340.1"/>
    </source>
</evidence>
<organism evidence="2 3">
    <name type="scientific">Euzebyella marina</name>
    <dbReference type="NCBI Taxonomy" id="1761453"/>
    <lineage>
        <taxon>Bacteria</taxon>
        <taxon>Pseudomonadati</taxon>
        <taxon>Bacteroidota</taxon>
        <taxon>Flavobacteriia</taxon>
        <taxon>Flavobacteriales</taxon>
        <taxon>Flavobacteriaceae</taxon>
        <taxon>Euzebyella</taxon>
    </lineage>
</organism>
<dbReference type="RefSeq" id="WP_121849354.1">
    <property type="nucleotide sequence ID" value="NZ_CP032050.1"/>
</dbReference>
<name>A0A3G2L7W3_9FLAO</name>
<keyword evidence="3" id="KW-1185">Reference proteome</keyword>
<accession>A0A3G2L7W3</accession>
<dbReference type="InterPro" id="IPR038727">
    <property type="entry name" value="NadR/Ttd14_AAA_dom"/>
</dbReference>